<protein>
    <submittedName>
        <fullName evidence="5">Dipeptidase</fullName>
    </submittedName>
</protein>
<proteinExistence type="predicted"/>
<dbReference type="InterPro" id="IPR051458">
    <property type="entry name" value="Cyt/Met_Dipeptidase"/>
</dbReference>
<evidence type="ECO:0000256" key="1">
    <source>
        <dbReference type="ARBA" id="ARBA00022670"/>
    </source>
</evidence>
<dbReference type="SUPFAM" id="SSF53187">
    <property type="entry name" value="Zn-dependent exopeptidases"/>
    <property type="match status" value="1"/>
</dbReference>
<dbReference type="Gene3D" id="3.40.630.10">
    <property type="entry name" value="Zn peptidases"/>
    <property type="match status" value="1"/>
</dbReference>
<dbReference type="InterPro" id="IPR011650">
    <property type="entry name" value="Peptidase_M20_dimer"/>
</dbReference>
<organism evidence="5">
    <name type="scientific">Gulosibacter sediminis</name>
    <dbReference type="NCBI Taxonomy" id="1729695"/>
    <lineage>
        <taxon>Bacteria</taxon>
        <taxon>Bacillati</taxon>
        <taxon>Actinomycetota</taxon>
        <taxon>Actinomycetes</taxon>
        <taxon>Micrococcales</taxon>
        <taxon>Microbacteriaceae</taxon>
        <taxon>Gulosibacter</taxon>
    </lineage>
</organism>
<dbReference type="PANTHER" id="PTHR43270">
    <property type="entry name" value="BETA-ALA-HIS DIPEPTIDASE"/>
    <property type="match status" value="1"/>
</dbReference>
<dbReference type="Pfam" id="PF07687">
    <property type="entry name" value="M20_dimer"/>
    <property type="match status" value="1"/>
</dbReference>
<dbReference type="PANTHER" id="PTHR43270:SF12">
    <property type="entry name" value="SUCCINYL-DIAMINOPIMELATE DESUCCINYLASE"/>
    <property type="match status" value="1"/>
</dbReference>
<name>A0ABY4MU22_9MICO</name>
<dbReference type="Pfam" id="PF01546">
    <property type="entry name" value="Peptidase_M20"/>
    <property type="match status" value="1"/>
</dbReference>
<keyword evidence="2" id="KW-0479">Metal-binding</keyword>
<dbReference type="EMBL" id="CP097160">
    <property type="protein sequence ID" value="UQN13869.1"/>
    <property type="molecule type" value="Genomic_DNA"/>
</dbReference>
<keyword evidence="3" id="KW-0378">Hydrolase</keyword>
<feature type="domain" description="Peptidase M20 dimerisation" evidence="4">
    <location>
        <begin position="214"/>
        <end position="360"/>
    </location>
</feature>
<evidence type="ECO:0000256" key="3">
    <source>
        <dbReference type="ARBA" id="ARBA00022801"/>
    </source>
</evidence>
<evidence type="ECO:0000313" key="5">
    <source>
        <dbReference type="EMBL" id="UQN13869.1"/>
    </source>
</evidence>
<evidence type="ECO:0000256" key="2">
    <source>
        <dbReference type="ARBA" id="ARBA00022723"/>
    </source>
</evidence>
<evidence type="ECO:0000259" key="4">
    <source>
        <dbReference type="Pfam" id="PF07687"/>
    </source>
</evidence>
<accession>A0ABY4MU22</accession>
<dbReference type="Gene3D" id="3.30.70.360">
    <property type="match status" value="1"/>
</dbReference>
<dbReference type="NCBIfam" id="NF005914">
    <property type="entry name" value="PRK07907.1"/>
    <property type="match status" value="1"/>
</dbReference>
<keyword evidence="1" id="KW-0645">Protease</keyword>
<sequence>MSKFDPAELAEQLRDRVQLGMPNTIDRLARLVRIPSVSWDAFDREHVQASAERVRELFAGTGMFDEVGIHQYDIDDETPGQPGVIARREASEGWPTVLLYAHHDVQPPGRDKLWDTPAYEPTLVGERLYGRGASDDKAGVLLHVAALETLHDLWEAAGERFPLGISVFIEGEEENGSGSFTKFLDAHREALGADYIIVADSDNAAIDVPALTVALRGNVTFNLTVRTLSHASHSGMFGGAAPDAMLAAVRLLDTLWNADGSVAVDGLDSHDAAVPDLPASQLVEEAGVIGGELLGSGPVLARTWYQPSITITGIDAPDVANASNTLIPEVRVRVSARIAPGTDAEAAAEALQAHLRAHAPFGAELEFDSLNTGRPFLVDIDGDGVERMRGAMAECWGTEAQLSGIGGSIPFIADLVDRFPASQILVTGVEDPATRAHSPNESQHLGVLHRAILTEAWFLADLAENPPIGDGSAERE</sequence>
<gene>
    <name evidence="5" type="ORF">M3M28_07255</name>
</gene>
<reference evidence="5" key="1">
    <citation type="submission" date="2022-05" db="EMBL/GenBank/DDBJ databases">
        <title>Complete genome sequence of toluene-degrading Gulosibacter sediminis strain ACHW.36C.</title>
        <authorList>
            <person name="Wai A.C."/>
            <person name="Lai G.K."/>
            <person name="Griffin S.D."/>
            <person name="Leung F.C."/>
        </authorList>
    </citation>
    <scope>NUCLEOTIDE SEQUENCE [LARGE SCALE GENOMIC DNA]</scope>
    <source>
        <strain evidence="5">ACHW.36C</strain>
    </source>
</reference>
<dbReference type="InterPro" id="IPR002933">
    <property type="entry name" value="Peptidase_M20"/>
</dbReference>